<proteinExistence type="predicted"/>
<protein>
    <submittedName>
        <fullName evidence="1">Uncharacterized protein</fullName>
    </submittedName>
</protein>
<dbReference type="AlphaFoldDB" id="A0A1V5T3W4"/>
<organism evidence="1">
    <name type="scientific">Candidatus Atribacter allofermentans</name>
    <dbReference type="NCBI Taxonomy" id="1852833"/>
    <lineage>
        <taxon>Bacteria</taxon>
        <taxon>Pseudomonadati</taxon>
        <taxon>Atribacterota</taxon>
        <taxon>Atribacteria</taxon>
        <taxon>Atribacterales</taxon>
        <taxon>Atribacteraceae</taxon>
        <taxon>Atribacter</taxon>
    </lineage>
</organism>
<gene>
    <name evidence="1" type="ORF">BWY41_00117</name>
</gene>
<dbReference type="Proteomes" id="UP000485569">
    <property type="component" value="Unassembled WGS sequence"/>
</dbReference>
<name>A0A1V5T3W4_9BACT</name>
<accession>A0A1V5T3W4</accession>
<sequence length="117" mass="12555">MALIVNEEVFIRGGGHSPADCVLYGTFAGTDIGDSQIEIIPGATTNDTVAEGSSSMTKLRGITFTYIAGANATEQYPKAVKSFDVVNQREKYTVDFIAQTRWAYKLEGVDNGQAPSV</sequence>
<comment type="caution">
    <text evidence="1">The sequence shown here is derived from an EMBL/GenBank/DDBJ whole genome shotgun (WGS) entry which is preliminary data.</text>
</comment>
<dbReference type="EMBL" id="MWBQ01000018">
    <property type="protein sequence ID" value="OQA61437.1"/>
    <property type="molecule type" value="Genomic_DNA"/>
</dbReference>
<reference evidence="1" key="1">
    <citation type="submission" date="2017-02" db="EMBL/GenBank/DDBJ databases">
        <title>Delving into the versatile metabolic prowess of the omnipresent phylum Bacteroidetes.</title>
        <authorList>
            <person name="Nobu M.K."/>
            <person name="Mei R."/>
            <person name="Narihiro T."/>
            <person name="Kuroda K."/>
            <person name="Liu W.-T."/>
        </authorList>
    </citation>
    <scope>NUCLEOTIDE SEQUENCE</scope>
    <source>
        <strain evidence="1">ADurb.Bin276</strain>
    </source>
</reference>
<evidence type="ECO:0000313" key="1">
    <source>
        <dbReference type="EMBL" id="OQA61437.1"/>
    </source>
</evidence>